<feature type="transmembrane region" description="Helical" evidence="7">
    <location>
        <begin position="99"/>
        <end position="129"/>
    </location>
</feature>
<dbReference type="InterPro" id="IPR036259">
    <property type="entry name" value="MFS_trans_sf"/>
</dbReference>
<evidence type="ECO:0000256" key="3">
    <source>
        <dbReference type="ARBA" id="ARBA00022475"/>
    </source>
</evidence>
<evidence type="ECO:0000256" key="7">
    <source>
        <dbReference type="SAM" id="Phobius"/>
    </source>
</evidence>
<evidence type="ECO:0000256" key="2">
    <source>
        <dbReference type="ARBA" id="ARBA00022448"/>
    </source>
</evidence>
<feature type="transmembrane region" description="Helical" evidence="7">
    <location>
        <begin position="262"/>
        <end position="284"/>
    </location>
</feature>
<dbReference type="GO" id="GO:0005886">
    <property type="term" value="C:plasma membrane"/>
    <property type="evidence" value="ECO:0007669"/>
    <property type="project" value="UniProtKB-SubCell"/>
</dbReference>
<dbReference type="SUPFAM" id="SSF103473">
    <property type="entry name" value="MFS general substrate transporter"/>
    <property type="match status" value="1"/>
</dbReference>
<dbReference type="Pfam" id="PF05977">
    <property type="entry name" value="MFS_3"/>
    <property type="match status" value="1"/>
</dbReference>
<sequence>MTDLTSERETSTKATNASVFWRFWTASTASSVGSAVTAVALPLVAVETLNVSNFEVSLIAAASYAAWLIIGLPAGVIVQRLPLRGTQVAMDLLRAAAILSIPVTAALGVLSIVQLVTVALVIGLANVVFDVGNSSFLPSIVSKEELTSRNSLTSASGAATDLGGPSLGGFLVQFFGAATSLIVDAVSYVISAVLLWSLPRPAPTPPAKTGISFATLLKDGVRYVVRHRVMAPCVAAATLINFVAGAQMALTPVFLVRTLDAPAAVVGLLMASGGLGSLIGAVWTPLVSKRLGSAQAVIFASFTAAAATVLMPLAGSGWSVVLFALGNAGSTTGVVVFSVLTRTHRQTVTPPDLLPRVMATVRFISWGAIPFGALAAGITATAVGPRGALWLTCLVIAIAPVVLLLSPIRRMRDLAAEGQ</sequence>
<dbReference type="EMBL" id="CP163439">
    <property type="protein sequence ID" value="XDQ38702.1"/>
    <property type="molecule type" value="Genomic_DNA"/>
</dbReference>
<dbReference type="PANTHER" id="PTHR23513:SF6">
    <property type="entry name" value="MAJOR FACILITATOR SUPERFAMILY ASSOCIATED DOMAIN-CONTAINING PROTEIN"/>
    <property type="match status" value="1"/>
</dbReference>
<keyword evidence="2" id="KW-0813">Transport</keyword>
<dbReference type="RefSeq" id="WP_369173405.1">
    <property type="nucleotide sequence ID" value="NZ_CP163439.1"/>
</dbReference>
<organism evidence="8">
    <name type="scientific">Streptomyces sp. R28</name>
    <dbReference type="NCBI Taxonomy" id="3238628"/>
    <lineage>
        <taxon>Bacteria</taxon>
        <taxon>Bacillati</taxon>
        <taxon>Actinomycetota</taxon>
        <taxon>Actinomycetes</taxon>
        <taxon>Kitasatosporales</taxon>
        <taxon>Streptomycetaceae</taxon>
        <taxon>Streptomyces</taxon>
    </lineage>
</organism>
<evidence type="ECO:0000256" key="5">
    <source>
        <dbReference type="ARBA" id="ARBA00022989"/>
    </source>
</evidence>
<feature type="transmembrane region" description="Helical" evidence="7">
    <location>
        <begin position="388"/>
        <end position="405"/>
    </location>
</feature>
<feature type="transmembrane region" description="Helical" evidence="7">
    <location>
        <begin position="296"/>
        <end position="314"/>
    </location>
</feature>
<feature type="transmembrane region" description="Helical" evidence="7">
    <location>
        <begin position="361"/>
        <end position="382"/>
    </location>
</feature>
<evidence type="ECO:0000256" key="6">
    <source>
        <dbReference type="ARBA" id="ARBA00023136"/>
    </source>
</evidence>
<reference evidence="8" key="1">
    <citation type="submission" date="2024-07" db="EMBL/GenBank/DDBJ databases">
        <authorList>
            <person name="Yu S.T."/>
        </authorList>
    </citation>
    <scope>NUCLEOTIDE SEQUENCE</scope>
    <source>
        <strain evidence="8">R28</strain>
    </source>
</reference>
<keyword evidence="4 7" id="KW-0812">Transmembrane</keyword>
<proteinExistence type="predicted"/>
<feature type="transmembrane region" description="Helical" evidence="7">
    <location>
        <begin position="170"/>
        <end position="198"/>
    </location>
</feature>
<dbReference type="InterPro" id="IPR010290">
    <property type="entry name" value="TM_effector"/>
</dbReference>
<feature type="transmembrane region" description="Helical" evidence="7">
    <location>
        <begin position="21"/>
        <end position="44"/>
    </location>
</feature>
<dbReference type="PANTHER" id="PTHR23513">
    <property type="entry name" value="INTEGRAL MEMBRANE EFFLUX PROTEIN-RELATED"/>
    <property type="match status" value="1"/>
</dbReference>
<name>A0AB39Q892_9ACTN</name>
<gene>
    <name evidence="8" type="ORF">AB5J49_38060</name>
</gene>
<keyword evidence="5 7" id="KW-1133">Transmembrane helix</keyword>
<keyword evidence="3" id="KW-1003">Cell membrane</keyword>
<evidence type="ECO:0000313" key="8">
    <source>
        <dbReference type="EMBL" id="XDQ38702.1"/>
    </source>
</evidence>
<keyword evidence="6 7" id="KW-0472">Membrane</keyword>
<feature type="transmembrane region" description="Helical" evidence="7">
    <location>
        <begin position="229"/>
        <end position="250"/>
    </location>
</feature>
<evidence type="ECO:0000256" key="1">
    <source>
        <dbReference type="ARBA" id="ARBA00004651"/>
    </source>
</evidence>
<dbReference type="Gene3D" id="1.20.1250.20">
    <property type="entry name" value="MFS general substrate transporter like domains"/>
    <property type="match status" value="1"/>
</dbReference>
<comment type="subcellular location">
    <subcellularLocation>
        <location evidence="1">Cell membrane</location>
        <topology evidence="1">Multi-pass membrane protein</topology>
    </subcellularLocation>
</comment>
<feature type="transmembrane region" description="Helical" evidence="7">
    <location>
        <begin position="56"/>
        <end position="78"/>
    </location>
</feature>
<dbReference type="CDD" id="cd06173">
    <property type="entry name" value="MFS_MefA_like"/>
    <property type="match status" value="1"/>
</dbReference>
<feature type="transmembrane region" description="Helical" evidence="7">
    <location>
        <begin position="320"/>
        <end position="340"/>
    </location>
</feature>
<dbReference type="AlphaFoldDB" id="A0AB39Q892"/>
<protein>
    <submittedName>
        <fullName evidence="8">MFS transporter</fullName>
    </submittedName>
</protein>
<evidence type="ECO:0000256" key="4">
    <source>
        <dbReference type="ARBA" id="ARBA00022692"/>
    </source>
</evidence>
<accession>A0AB39Q892</accession>